<feature type="signal peptide" evidence="1">
    <location>
        <begin position="1"/>
        <end position="19"/>
    </location>
</feature>
<evidence type="ECO:0000313" key="3">
    <source>
        <dbReference type="Proteomes" id="UP001211872"/>
    </source>
</evidence>
<dbReference type="Gene3D" id="2.40.70.10">
    <property type="entry name" value="Acid Proteases"/>
    <property type="match status" value="2"/>
</dbReference>
<dbReference type="InterPro" id="IPR001969">
    <property type="entry name" value="Aspartic_peptidase_AS"/>
</dbReference>
<dbReference type="InterPro" id="IPR021109">
    <property type="entry name" value="Peptidase_aspartic_dom_sf"/>
</dbReference>
<reference evidence="2 3" key="1">
    <citation type="journal article" date="2011" name="Int. J. Syst. Evol. Microbiol.">
        <title>Hymenobacter yonginensis sp. nov., isolated from a mesotrophic artificial lake.</title>
        <authorList>
            <person name="Joung Y."/>
            <person name="Cho S.H."/>
            <person name="Kim H."/>
            <person name="Kim S.B."/>
            <person name="Joh K."/>
        </authorList>
    </citation>
    <scope>NUCLEOTIDE SEQUENCE [LARGE SCALE GENOMIC DNA]</scope>
    <source>
        <strain evidence="2 3">KCTC 22745</strain>
    </source>
</reference>
<protein>
    <submittedName>
        <fullName evidence="2">Aspartyl protease family protein</fullName>
    </submittedName>
</protein>
<feature type="chain" id="PRO_5046998421" evidence="1">
    <location>
        <begin position="20"/>
        <end position="416"/>
    </location>
</feature>
<dbReference type="PROSITE" id="PS00141">
    <property type="entry name" value="ASP_PROTEASE"/>
    <property type="match status" value="1"/>
</dbReference>
<organism evidence="2 3">
    <name type="scientific">Hymenobacter yonginensis</name>
    <dbReference type="NCBI Taxonomy" id="748197"/>
    <lineage>
        <taxon>Bacteria</taxon>
        <taxon>Pseudomonadati</taxon>
        <taxon>Bacteroidota</taxon>
        <taxon>Cytophagia</taxon>
        <taxon>Cytophagales</taxon>
        <taxon>Hymenobacteraceae</taxon>
        <taxon>Hymenobacter</taxon>
    </lineage>
</organism>
<dbReference type="GO" id="GO:0008233">
    <property type="term" value="F:peptidase activity"/>
    <property type="evidence" value="ECO:0007669"/>
    <property type="project" value="UniProtKB-KW"/>
</dbReference>
<proteinExistence type="predicted"/>
<gene>
    <name evidence="2" type="ORF">O9Z63_01890</name>
</gene>
<keyword evidence="1" id="KW-0732">Signal</keyword>
<dbReference type="RefSeq" id="WP_270127578.1">
    <property type="nucleotide sequence ID" value="NZ_CP115396.1"/>
</dbReference>
<keyword evidence="2" id="KW-0645">Protease</keyword>
<dbReference type="GO" id="GO:0006508">
    <property type="term" value="P:proteolysis"/>
    <property type="evidence" value="ECO:0007669"/>
    <property type="project" value="UniProtKB-KW"/>
</dbReference>
<dbReference type="Proteomes" id="UP001211872">
    <property type="component" value="Chromosome"/>
</dbReference>
<dbReference type="EMBL" id="CP115396">
    <property type="protein sequence ID" value="WBO85005.1"/>
    <property type="molecule type" value="Genomic_DNA"/>
</dbReference>
<sequence length="416" mass="45528">MKALFLSFWLLLASTTATLAQQTPTGIRPLDQLVAAINTKSVEPLQPFLVSETRVGSLPATYTPQLLAQLIPGFGPVENVRLVRQTPEGANIRYVCAFTRQGTEKEYDFLVSAEGKFLELNLAKASVKKIATAATALELTTPPAVTVPMRLLDGLIVVEAEVDGRRGNFLLDSGAPALMLNQREFAANPGETTATAGGMRGVNGSMGSYSYHTTQSFDWAGIRFQNREVPTLDLTSLEQRLKGLKLLGLIGYNLLDQYALTLDYRAAQVQLRKPDPDPTGPAPLLSVPFTLRGHLPILEATASGQTWQLALDSGAQYNLLDQQYAPTFQKTLRKKENVTLQGADNLSRTVVSGQVPELQVGGKLAFRNQSTVFTDISHLNSKPGQVPVQGLVGYPFLSQYRTTIDFVNKQVRFYNW</sequence>
<evidence type="ECO:0000256" key="1">
    <source>
        <dbReference type="SAM" id="SignalP"/>
    </source>
</evidence>
<name>A0ABY7PQZ7_9BACT</name>
<keyword evidence="2" id="KW-0378">Hydrolase</keyword>
<accession>A0ABY7PQZ7</accession>
<dbReference type="SUPFAM" id="SSF50630">
    <property type="entry name" value="Acid proteases"/>
    <property type="match status" value="2"/>
</dbReference>
<keyword evidence="3" id="KW-1185">Reference proteome</keyword>
<evidence type="ECO:0000313" key="2">
    <source>
        <dbReference type="EMBL" id="WBO85005.1"/>
    </source>
</evidence>
<dbReference type="Pfam" id="PF13650">
    <property type="entry name" value="Asp_protease_2"/>
    <property type="match status" value="2"/>
</dbReference>